<feature type="transmembrane region" description="Helical" evidence="8">
    <location>
        <begin position="52"/>
        <end position="74"/>
    </location>
</feature>
<feature type="transmembrane region" description="Helical" evidence="8">
    <location>
        <begin position="328"/>
        <end position="348"/>
    </location>
</feature>
<accession>A0ABR4L1V3</accession>
<keyword evidence="11" id="KW-1185">Reference proteome</keyword>
<dbReference type="InterPro" id="IPR020846">
    <property type="entry name" value="MFS_dom"/>
</dbReference>
<dbReference type="PANTHER" id="PTHR48022">
    <property type="entry name" value="PLASTIDIC GLUCOSE TRANSPORTER 4"/>
    <property type="match status" value="1"/>
</dbReference>
<evidence type="ECO:0000313" key="11">
    <source>
        <dbReference type="Proteomes" id="UP001610446"/>
    </source>
</evidence>
<feature type="transmembrane region" description="Helical" evidence="8">
    <location>
        <begin position="86"/>
        <end position="102"/>
    </location>
</feature>
<dbReference type="Gene3D" id="1.20.1250.20">
    <property type="entry name" value="MFS general substrate transporter like domains"/>
    <property type="match status" value="1"/>
</dbReference>
<feature type="transmembrane region" description="Helical" evidence="8">
    <location>
        <begin position="171"/>
        <end position="190"/>
    </location>
</feature>
<keyword evidence="10" id="KW-0762">Sugar transport</keyword>
<evidence type="ECO:0000256" key="1">
    <source>
        <dbReference type="ARBA" id="ARBA00004141"/>
    </source>
</evidence>
<feature type="transmembrane region" description="Helical" evidence="8">
    <location>
        <begin position="262"/>
        <end position="281"/>
    </location>
</feature>
<comment type="similarity">
    <text evidence="2">Belongs to the major facilitator superfamily. Sugar transporter (TC 2.A.1.1) family.</text>
</comment>
<evidence type="ECO:0000313" key="10">
    <source>
        <dbReference type="EMBL" id="KAL2858501.1"/>
    </source>
</evidence>
<dbReference type="InterPro" id="IPR005828">
    <property type="entry name" value="MFS_sugar_transport-like"/>
</dbReference>
<sequence length="495" mass="53178">MVSTYNILIVFTAALGSFTYGFDSAIIGSVFGLPSFFSYFNLTLNEAGSASIIGAANGLFAGGGMIGAAINGWLADRLGRVRAIQIPCMLGVIAAAIMGGSVHVAMFLVGRCLAGIACGMLSIVTPLYQSEVSPARERGRMVGAHGILIVTGYAFAAWTGYGCYFESNPEVQWRLCLSLQAVAPLLLLIATPRIPESPRWLVAQGQRERAFEILNRLHPTTDANIDCATETFTEICAQIAIGSENRQSFLQSLKDSQTLKRFLCAFFVQCIAQSSGILVISNYQVLLWNNLGLYGSLPLLLYSVYTSWAACLNWVASRIVDRIGRVRMMVIGLSGCVLMLSLYTAMVAEYSGSNNKAGNAMGILFLFLHLTFYATFVDVTSYVYCSEIFPTNQRAQGVAASIVGLFMATLIYTEAASTAFAHVGWKYYLVFIIVPAAGVPLIAQLPETKGLSLEGSAALFGVPAGSHSGPEKTQVKLVEDSGSAKHVPDVSRRSQ</sequence>
<dbReference type="PANTHER" id="PTHR48022:SF38">
    <property type="entry name" value="MAJOR FACILITATOR SUPERFAMILY (MFS) PROFILE DOMAIN-CONTAINING PROTEIN-RELATED"/>
    <property type="match status" value="1"/>
</dbReference>
<evidence type="ECO:0000256" key="6">
    <source>
        <dbReference type="ARBA" id="ARBA00023136"/>
    </source>
</evidence>
<keyword evidence="3" id="KW-0813">Transport</keyword>
<keyword evidence="6 8" id="KW-0472">Membrane</keyword>
<dbReference type="SUPFAM" id="SSF103473">
    <property type="entry name" value="MFS general substrate transporter"/>
    <property type="match status" value="1"/>
</dbReference>
<keyword evidence="4 8" id="KW-0812">Transmembrane</keyword>
<evidence type="ECO:0000256" key="8">
    <source>
        <dbReference type="SAM" id="Phobius"/>
    </source>
</evidence>
<feature type="transmembrane region" description="Helical" evidence="8">
    <location>
        <begin position="293"/>
        <end position="316"/>
    </location>
</feature>
<dbReference type="PROSITE" id="PS50850">
    <property type="entry name" value="MFS"/>
    <property type="match status" value="1"/>
</dbReference>
<gene>
    <name evidence="10" type="ORF">BJY01DRAFT_256669</name>
</gene>
<dbReference type="PROSITE" id="PS00217">
    <property type="entry name" value="SUGAR_TRANSPORT_2"/>
    <property type="match status" value="1"/>
</dbReference>
<feature type="compositionally biased region" description="Basic and acidic residues" evidence="7">
    <location>
        <begin position="469"/>
        <end position="495"/>
    </location>
</feature>
<dbReference type="PRINTS" id="PR00171">
    <property type="entry name" value="SUGRTRNSPORT"/>
</dbReference>
<evidence type="ECO:0000259" key="9">
    <source>
        <dbReference type="PROSITE" id="PS50850"/>
    </source>
</evidence>
<feature type="transmembrane region" description="Helical" evidence="8">
    <location>
        <begin position="108"/>
        <end position="128"/>
    </location>
</feature>
<feature type="transmembrane region" description="Helical" evidence="8">
    <location>
        <begin position="397"/>
        <end position="413"/>
    </location>
</feature>
<organism evidence="10 11">
    <name type="scientific">Aspergillus pseudoustus</name>
    <dbReference type="NCBI Taxonomy" id="1810923"/>
    <lineage>
        <taxon>Eukaryota</taxon>
        <taxon>Fungi</taxon>
        <taxon>Dikarya</taxon>
        <taxon>Ascomycota</taxon>
        <taxon>Pezizomycotina</taxon>
        <taxon>Eurotiomycetes</taxon>
        <taxon>Eurotiomycetidae</taxon>
        <taxon>Eurotiales</taxon>
        <taxon>Aspergillaceae</taxon>
        <taxon>Aspergillus</taxon>
        <taxon>Aspergillus subgen. Nidulantes</taxon>
    </lineage>
</organism>
<feature type="transmembrane region" description="Helical" evidence="8">
    <location>
        <begin position="425"/>
        <end position="443"/>
    </location>
</feature>
<comment type="caution">
    <text evidence="10">The sequence shown here is derived from an EMBL/GenBank/DDBJ whole genome shotgun (WGS) entry which is preliminary data.</text>
</comment>
<feature type="region of interest" description="Disordered" evidence="7">
    <location>
        <begin position="464"/>
        <end position="495"/>
    </location>
</feature>
<feature type="transmembrane region" description="Helical" evidence="8">
    <location>
        <begin position="360"/>
        <end position="385"/>
    </location>
</feature>
<comment type="subcellular location">
    <subcellularLocation>
        <location evidence="1">Membrane</location>
        <topology evidence="1">Multi-pass membrane protein</topology>
    </subcellularLocation>
</comment>
<dbReference type="InterPro" id="IPR050360">
    <property type="entry name" value="MFS_Sugar_Transporters"/>
</dbReference>
<evidence type="ECO:0000256" key="2">
    <source>
        <dbReference type="ARBA" id="ARBA00010992"/>
    </source>
</evidence>
<proteinExistence type="inferred from homology"/>
<evidence type="ECO:0000256" key="3">
    <source>
        <dbReference type="ARBA" id="ARBA00022448"/>
    </source>
</evidence>
<dbReference type="Proteomes" id="UP001610446">
    <property type="component" value="Unassembled WGS sequence"/>
</dbReference>
<protein>
    <submittedName>
        <fullName evidence="10">Sugar transporter</fullName>
    </submittedName>
</protein>
<dbReference type="InterPro" id="IPR005829">
    <property type="entry name" value="Sugar_transporter_CS"/>
</dbReference>
<keyword evidence="5 8" id="KW-1133">Transmembrane helix</keyword>
<feature type="transmembrane region" description="Helical" evidence="8">
    <location>
        <begin position="140"/>
        <end position="159"/>
    </location>
</feature>
<reference evidence="10 11" key="1">
    <citation type="submission" date="2024-07" db="EMBL/GenBank/DDBJ databases">
        <title>Section-level genome sequencing and comparative genomics of Aspergillus sections Usti and Cavernicolus.</title>
        <authorList>
            <consortium name="Lawrence Berkeley National Laboratory"/>
            <person name="Nybo J.L."/>
            <person name="Vesth T.C."/>
            <person name="Theobald S."/>
            <person name="Frisvad J.C."/>
            <person name="Larsen T.O."/>
            <person name="Kjaerboelling I."/>
            <person name="Rothschild-Mancinelli K."/>
            <person name="Lyhne E.K."/>
            <person name="Kogle M.E."/>
            <person name="Barry K."/>
            <person name="Clum A."/>
            <person name="Na H."/>
            <person name="Ledsgaard L."/>
            <person name="Lin J."/>
            <person name="Lipzen A."/>
            <person name="Kuo A."/>
            <person name="Riley R."/>
            <person name="Mondo S."/>
            <person name="Labutti K."/>
            <person name="Haridas S."/>
            <person name="Pangalinan J."/>
            <person name="Salamov A.A."/>
            <person name="Simmons B.A."/>
            <person name="Magnuson J.K."/>
            <person name="Chen J."/>
            <person name="Drula E."/>
            <person name="Henrissat B."/>
            <person name="Wiebenga A."/>
            <person name="Lubbers R.J."/>
            <person name="Gomes A.C."/>
            <person name="Makela M.R."/>
            <person name="Stajich J."/>
            <person name="Grigoriev I.V."/>
            <person name="Mortensen U.H."/>
            <person name="De Vries R.P."/>
            <person name="Baker S.E."/>
            <person name="Andersen M.R."/>
        </authorList>
    </citation>
    <scope>NUCLEOTIDE SEQUENCE [LARGE SCALE GENOMIC DNA]</scope>
    <source>
        <strain evidence="10 11">CBS 123904</strain>
    </source>
</reference>
<evidence type="ECO:0000256" key="4">
    <source>
        <dbReference type="ARBA" id="ARBA00022692"/>
    </source>
</evidence>
<dbReference type="EMBL" id="JBFXLU010000001">
    <property type="protein sequence ID" value="KAL2858501.1"/>
    <property type="molecule type" value="Genomic_DNA"/>
</dbReference>
<feature type="domain" description="Major facilitator superfamily (MFS) profile" evidence="9">
    <location>
        <begin position="9"/>
        <end position="449"/>
    </location>
</feature>
<dbReference type="Pfam" id="PF00083">
    <property type="entry name" value="Sugar_tr"/>
    <property type="match status" value="1"/>
</dbReference>
<evidence type="ECO:0000256" key="5">
    <source>
        <dbReference type="ARBA" id="ARBA00022989"/>
    </source>
</evidence>
<name>A0ABR4L1V3_9EURO</name>
<dbReference type="InterPro" id="IPR036259">
    <property type="entry name" value="MFS_trans_sf"/>
</dbReference>
<dbReference type="InterPro" id="IPR003663">
    <property type="entry name" value="Sugar/inositol_transpt"/>
</dbReference>
<feature type="transmembrane region" description="Helical" evidence="8">
    <location>
        <begin position="7"/>
        <end position="32"/>
    </location>
</feature>
<evidence type="ECO:0000256" key="7">
    <source>
        <dbReference type="SAM" id="MobiDB-lite"/>
    </source>
</evidence>